<dbReference type="InterPro" id="IPR019493">
    <property type="entry name" value="Bacteriocin_IIb_lactacin-rel"/>
</dbReference>
<dbReference type="AlphaFoldDB" id="A0A4R4BBN8"/>
<evidence type="ECO:0000313" key="2">
    <source>
        <dbReference type="Proteomes" id="UP000295285"/>
    </source>
</evidence>
<dbReference type="Pfam" id="PF10439">
    <property type="entry name" value="Bacteriocin_IIc"/>
    <property type="match status" value="1"/>
</dbReference>
<name>A0A4R4BBN8_BACTU</name>
<sequence>MENLQMLTEEELMEIDGGDWKNAACVGAGTVLGGLAGAGLGPGGIAAGISAGNMIAGMACSM</sequence>
<comment type="caution">
    <text evidence="1">The sequence shown here is derived from an EMBL/GenBank/DDBJ whole genome shotgun (WGS) entry which is preliminary data.</text>
</comment>
<gene>
    <name evidence="1" type="ORF">EC910_11257</name>
</gene>
<reference evidence="1 2" key="1">
    <citation type="submission" date="2019-03" db="EMBL/GenBank/DDBJ databases">
        <title>Above-ground endophytic microbial communities from plants in different locations in the United States.</title>
        <authorList>
            <person name="Frank C."/>
        </authorList>
    </citation>
    <scope>NUCLEOTIDE SEQUENCE [LARGE SCALE GENOMIC DNA]</scope>
    <source>
        <strain evidence="1 2">LP_2_YM</strain>
    </source>
</reference>
<dbReference type="GO" id="GO:0042742">
    <property type="term" value="P:defense response to bacterium"/>
    <property type="evidence" value="ECO:0007669"/>
    <property type="project" value="InterPro"/>
</dbReference>
<dbReference type="Proteomes" id="UP000295285">
    <property type="component" value="Unassembled WGS sequence"/>
</dbReference>
<organism evidence="1 2">
    <name type="scientific">Bacillus thuringiensis</name>
    <dbReference type="NCBI Taxonomy" id="1428"/>
    <lineage>
        <taxon>Bacteria</taxon>
        <taxon>Bacillati</taxon>
        <taxon>Bacillota</taxon>
        <taxon>Bacilli</taxon>
        <taxon>Bacillales</taxon>
        <taxon>Bacillaceae</taxon>
        <taxon>Bacillus</taxon>
        <taxon>Bacillus cereus group</taxon>
    </lineage>
</organism>
<dbReference type="RefSeq" id="WP_048561827.1">
    <property type="nucleotide sequence ID" value="NZ_SMDF01000012.1"/>
</dbReference>
<evidence type="ECO:0000313" key="1">
    <source>
        <dbReference type="EMBL" id="TCW53108.1"/>
    </source>
</evidence>
<dbReference type="EMBL" id="SMDG01000012">
    <property type="protein sequence ID" value="TCW53108.1"/>
    <property type="molecule type" value="Genomic_DNA"/>
</dbReference>
<accession>A0A4R4BBN8</accession>
<protein>
    <submittedName>
        <fullName evidence="1">Class II bacteriocin class with double-glycine leader peptide</fullName>
    </submittedName>
</protein>
<proteinExistence type="predicted"/>